<dbReference type="GO" id="GO:0003676">
    <property type="term" value="F:nucleic acid binding"/>
    <property type="evidence" value="ECO:0007669"/>
    <property type="project" value="InterPro"/>
</dbReference>
<dbReference type="InterPro" id="IPR000629">
    <property type="entry name" value="RNA-helicase_DEAD-box_CS"/>
</dbReference>
<dbReference type="PROSITE" id="PS50199">
    <property type="entry name" value="ZF_RANBP2_2"/>
    <property type="match status" value="4"/>
</dbReference>
<evidence type="ECO:0000256" key="2">
    <source>
        <dbReference type="ARBA" id="ARBA00022723"/>
    </source>
</evidence>
<keyword evidence="6 10" id="KW-0347">Helicase</keyword>
<proteinExistence type="inferred from homology"/>
<dbReference type="Gene3D" id="4.10.1060.10">
    <property type="entry name" value="Zinc finger, RanBP2-type"/>
    <property type="match status" value="4"/>
</dbReference>
<dbReference type="InterPro" id="IPR001876">
    <property type="entry name" value="Znf_RanBP2"/>
</dbReference>
<dbReference type="Pfam" id="PF00270">
    <property type="entry name" value="DEAD"/>
    <property type="match status" value="1"/>
</dbReference>
<dbReference type="InterPro" id="IPR036443">
    <property type="entry name" value="Znf_RanBP2_sf"/>
</dbReference>
<feature type="domain" description="RanBP2-type" evidence="12">
    <location>
        <begin position="192"/>
        <end position="221"/>
    </location>
</feature>
<keyword evidence="5 10" id="KW-0378">Hydrolase</keyword>
<evidence type="ECO:0000256" key="3">
    <source>
        <dbReference type="ARBA" id="ARBA00022741"/>
    </source>
</evidence>
<feature type="compositionally biased region" description="Gly residues" evidence="11">
    <location>
        <begin position="227"/>
        <end position="237"/>
    </location>
</feature>
<dbReference type="VEuPathDB" id="VectorBase:PPAPM1_000086"/>
<keyword evidence="3 10" id="KW-0547">Nucleotide-binding</keyword>
<keyword evidence="7" id="KW-0862">Zinc</keyword>
<evidence type="ECO:0000256" key="10">
    <source>
        <dbReference type="RuleBase" id="RU000492"/>
    </source>
</evidence>
<evidence type="ECO:0000256" key="6">
    <source>
        <dbReference type="ARBA" id="ARBA00022806"/>
    </source>
</evidence>
<dbReference type="InterPro" id="IPR014001">
    <property type="entry name" value="Helicase_ATP-bd"/>
</dbReference>
<dbReference type="GO" id="GO:0003724">
    <property type="term" value="F:RNA helicase activity"/>
    <property type="evidence" value="ECO:0007669"/>
    <property type="project" value="UniProtKB-EC"/>
</dbReference>
<evidence type="ECO:0000313" key="15">
    <source>
        <dbReference type="EnsemblMetazoa" id="PPAI000323-PA"/>
    </source>
</evidence>
<dbReference type="EC" id="3.6.4.13" evidence="1"/>
<evidence type="ECO:0000256" key="11">
    <source>
        <dbReference type="SAM" id="MobiDB-lite"/>
    </source>
</evidence>
<feature type="domain" description="RanBP2-type" evidence="12">
    <location>
        <begin position="132"/>
        <end position="163"/>
    </location>
</feature>
<dbReference type="PROSITE" id="PS51192">
    <property type="entry name" value="HELICASE_ATP_BIND_1"/>
    <property type="match status" value="1"/>
</dbReference>
<dbReference type="SUPFAM" id="SSF90209">
    <property type="entry name" value="Ran binding protein zinc finger-like"/>
    <property type="match status" value="4"/>
</dbReference>
<feature type="compositionally biased region" description="Gly residues" evidence="11">
    <location>
        <begin position="41"/>
        <end position="80"/>
    </location>
</feature>
<dbReference type="GO" id="GO:0016787">
    <property type="term" value="F:hydrolase activity"/>
    <property type="evidence" value="ECO:0007669"/>
    <property type="project" value="UniProtKB-KW"/>
</dbReference>
<comment type="catalytic activity">
    <reaction evidence="9">
        <text>ATP + H2O = ADP + phosphate + H(+)</text>
        <dbReference type="Rhea" id="RHEA:13065"/>
        <dbReference type="ChEBI" id="CHEBI:15377"/>
        <dbReference type="ChEBI" id="CHEBI:15378"/>
        <dbReference type="ChEBI" id="CHEBI:30616"/>
        <dbReference type="ChEBI" id="CHEBI:43474"/>
        <dbReference type="ChEBI" id="CHEBI:456216"/>
        <dbReference type="EC" id="3.6.4.13"/>
    </reaction>
</comment>
<feature type="compositionally biased region" description="Acidic residues" evidence="11">
    <location>
        <begin position="1"/>
        <end position="10"/>
    </location>
</feature>
<dbReference type="FunFam" id="3.40.50.300:FF:000397">
    <property type="entry name" value="Probable ATP-dependent RNA helicase DDX4"/>
    <property type="match status" value="1"/>
</dbReference>
<dbReference type="GO" id="GO:0008270">
    <property type="term" value="F:zinc ion binding"/>
    <property type="evidence" value="ECO:0007669"/>
    <property type="project" value="UniProtKB-KW"/>
</dbReference>
<dbReference type="InterPro" id="IPR027417">
    <property type="entry name" value="P-loop_NTPase"/>
</dbReference>
<dbReference type="EMBL" id="AJVK01009406">
    <property type="status" value="NOT_ANNOTATED_CDS"/>
    <property type="molecule type" value="Genomic_DNA"/>
</dbReference>
<reference evidence="15" key="1">
    <citation type="submission" date="2022-08" db="UniProtKB">
        <authorList>
            <consortium name="EnsemblMetazoa"/>
        </authorList>
    </citation>
    <scope>IDENTIFICATION</scope>
    <source>
        <strain evidence="15">Israel</strain>
    </source>
</reference>
<feature type="domain" description="DEAD-box RNA helicase Q" evidence="14">
    <location>
        <begin position="333"/>
        <end position="361"/>
    </location>
</feature>
<accession>A0A1B0CZ01</accession>
<evidence type="ECO:0000259" key="13">
    <source>
        <dbReference type="PROSITE" id="PS51192"/>
    </source>
</evidence>
<protein>
    <recommendedName>
        <fullName evidence="1">RNA helicase</fullName>
        <ecNumber evidence="1">3.6.4.13</ecNumber>
    </recommendedName>
</protein>
<dbReference type="Gene3D" id="3.40.50.300">
    <property type="entry name" value="P-loop containing nucleotide triphosphate hydrolases"/>
    <property type="match status" value="1"/>
</dbReference>
<sequence>MGDEWDDDSCDAGVEFHKGNKFSSTKYDDNGFDNGGDDYGKGGYGGGSRGGGGGGGGGRESGGRSGGYGGDRNGGGGGGARVPRAGDWTCGGCGKSNFASRTECFSCHKEKDDNDMVSSGGGGMSNGTTKRSFGADDWKCGGCGKTNYANRQECFSCHEPKGDSAGDGGFNSDRNGGGGFGGGRGGGGGNSRPGDWNCGGCGKNNFASRSECFSCHEPKGDATNGYNGSGGGGGGGSEKPRAGQRPGDWTCPSCDKANFASRTSCFGCNEEKPEHLANQPGSDEKPKEFYIPPELPTDESEIFSSKIDQGRNFGNYQNIPVKVSGENIPPPIRDFSSSGLREFLLTNVEKSGYKTPTPIQKYSIPLIMNGRDMMGCAQTGSGKTAAFLLPIINALLSDNREVNMGQPHVLIITPTRELCIQITEQAHKFAHGSYIKVQKIYGGTASRHQMDTLKGGIHILVATPGRLLDFVNRSYIGFQDIRFIVLDEADRMLDMGFISDIEKVMVGMPAEKQTLMYSATFPEEIQHLAGKYLNNYAFVAVGIVGGACTDVEQQILEVSGRQKRDKLRVSKNFGPNEKFC</sequence>
<evidence type="ECO:0000256" key="9">
    <source>
        <dbReference type="ARBA" id="ARBA00047984"/>
    </source>
</evidence>
<dbReference type="Proteomes" id="UP000092462">
    <property type="component" value="Unassembled WGS sequence"/>
</dbReference>
<dbReference type="PROSITE" id="PS00039">
    <property type="entry name" value="DEAD_ATP_HELICASE"/>
    <property type="match status" value="1"/>
</dbReference>
<keyword evidence="16" id="KW-1185">Reference proteome</keyword>
<dbReference type="SMART" id="SM00487">
    <property type="entry name" value="DEXDc"/>
    <property type="match status" value="1"/>
</dbReference>
<dbReference type="Pfam" id="PF00641">
    <property type="entry name" value="Zn_ribbon_RanBP"/>
    <property type="match status" value="4"/>
</dbReference>
<dbReference type="InterPro" id="IPR011545">
    <property type="entry name" value="DEAD/DEAH_box_helicase_dom"/>
</dbReference>
<keyword evidence="8 10" id="KW-0067">ATP-binding</keyword>
<dbReference type="PROSITE" id="PS01358">
    <property type="entry name" value="ZF_RANBP2_1"/>
    <property type="match status" value="4"/>
</dbReference>
<dbReference type="SUPFAM" id="SSF52540">
    <property type="entry name" value="P-loop containing nucleoside triphosphate hydrolases"/>
    <property type="match status" value="1"/>
</dbReference>
<evidence type="ECO:0000313" key="16">
    <source>
        <dbReference type="Proteomes" id="UP000092462"/>
    </source>
</evidence>
<dbReference type="GO" id="GO:0005524">
    <property type="term" value="F:ATP binding"/>
    <property type="evidence" value="ECO:0007669"/>
    <property type="project" value="UniProtKB-KW"/>
</dbReference>
<keyword evidence="4" id="KW-0863">Zinc-finger</keyword>
<evidence type="ECO:0000256" key="5">
    <source>
        <dbReference type="ARBA" id="ARBA00022801"/>
    </source>
</evidence>
<feature type="region of interest" description="Disordered" evidence="11">
    <location>
        <begin position="1"/>
        <end position="80"/>
    </location>
</feature>
<keyword evidence="2" id="KW-0479">Metal-binding</keyword>
<organism evidence="15 16">
    <name type="scientific">Phlebotomus papatasi</name>
    <name type="common">Sandfly</name>
    <dbReference type="NCBI Taxonomy" id="29031"/>
    <lineage>
        <taxon>Eukaryota</taxon>
        <taxon>Metazoa</taxon>
        <taxon>Ecdysozoa</taxon>
        <taxon>Arthropoda</taxon>
        <taxon>Hexapoda</taxon>
        <taxon>Insecta</taxon>
        <taxon>Pterygota</taxon>
        <taxon>Neoptera</taxon>
        <taxon>Endopterygota</taxon>
        <taxon>Diptera</taxon>
        <taxon>Nematocera</taxon>
        <taxon>Psychodoidea</taxon>
        <taxon>Psychodidae</taxon>
        <taxon>Phlebotomus</taxon>
        <taxon>Phlebotomus</taxon>
    </lineage>
</organism>
<feature type="domain" description="RanBP2-type" evidence="12">
    <location>
        <begin position="245"/>
        <end position="274"/>
    </location>
</feature>
<feature type="region of interest" description="Disordered" evidence="11">
    <location>
        <begin position="223"/>
        <end position="245"/>
    </location>
</feature>
<evidence type="ECO:0000256" key="1">
    <source>
        <dbReference type="ARBA" id="ARBA00012552"/>
    </source>
</evidence>
<dbReference type="AlphaFoldDB" id="A0A1B0CZ01"/>
<dbReference type="PANTHER" id="PTHR47958">
    <property type="entry name" value="ATP-DEPENDENT RNA HELICASE DBP3"/>
    <property type="match status" value="1"/>
</dbReference>
<dbReference type="GO" id="GO:0010468">
    <property type="term" value="P:regulation of gene expression"/>
    <property type="evidence" value="ECO:0007669"/>
    <property type="project" value="UniProtKB-ARBA"/>
</dbReference>
<dbReference type="PROSITE" id="PS51195">
    <property type="entry name" value="Q_MOTIF"/>
    <property type="match status" value="1"/>
</dbReference>
<comment type="similarity">
    <text evidence="10">Belongs to the DEAD box helicase family.</text>
</comment>
<evidence type="ECO:0000256" key="8">
    <source>
        <dbReference type="ARBA" id="ARBA00022840"/>
    </source>
</evidence>
<dbReference type="InterPro" id="IPR014014">
    <property type="entry name" value="RNA_helicase_DEAD_Q_motif"/>
</dbReference>
<dbReference type="VEuPathDB" id="VectorBase:PPAI000323"/>
<evidence type="ECO:0000256" key="7">
    <source>
        <dbReference type="ARBA" id="ARBA00022833"/>
    </source>
</evidence>
<dbReference type="SMART" id="SM00547">
    <property type="entry name" value="ZnF_RBZ"/>
    <property type="match status" value="4"/>
</dbReference>
<feature type="domain" description="Helicase ATP-binding" evidence="13">
    <location>
        <begin position="364"/>
        <end position="539"/>
    </location>
</feature>
<name>A0A1B0CZ01_PHLPP</name>
<feature type="region of interest" description="Disordered" evidence="11">
    <location>
        <begin position="168"/>
        <end position="188"/>
    </location>
</feature>
<dbReference type="EnsemblMetazoa" id="PPAI000323-RA">
    <property type="protein sequence ID" value="PPAI000323-PA"/>
    <property type="gene ID" value="PPAI000323"/>
</dbReference>
<feature type="domain" description="RanBP2-type" evidence="12">
    <location>
        <begin position="84"/>
        <end position="113"/>
    </location>
</feature>
<evidence type="ECO:0000259" key="12">
    <source>
        <dbReference type="PROSITE" id="PS50199"/>
    </source>
</evidence>
<evidence type="ECO:0000256" key="4">
    <source>
        <dbReference type="ARBA" id="ARBA00022771"/>
    </source>
</evidence>
<evidence type="ECO:0000259" key="14">
    <source>
        <dbReference type="PROSITE" id="PS51195"/>
    </source>
</evidence>